<evidence type="ECO:0000256" key="1">
    <source>
        <dbReference type="ARBA" id="ARBA00004141"/>
    </source>
</evidence>
<keyword evidence="2 5" id="KW-0812">Transmembrane</keyword>
<accession>A0ABT2TPK9</accession>
<feature type="transmembrane region" description="Helical" evidence="5">
    <location>
        <begin position="125"/>
        <end position="147"/>
    </location>
</feature>
<dbReference type="EMBL" id="JAOQJQ010000009">
    <property type="protein sequence ID" value="MCU6763636.1"/>
    <property type="molecule type" value="Genomic_DNA"/>
</dbReference>
<comment type="subcellular location">
    <subcellularLocation>
        <location evidence="1">Membrane</location>
        <topology evidence="1">Multi-pass membrane protein</topology>
    </subcellularLocation>
</comment>
<feature type="transmembrane region" description="Helical" evidence="5">
    <location>
        <begin position="21"/>
        <end position="40"/>
    </location>
</feature>
<sequence length="281" mass="32764">MNFLNKLERKVGRFAIPGLMKYVILCYVAGYIFQFINPQILGFLTLEPYMIFHYSQVWRLVSWVLIPPQTGIIFAIIMMFFYYQLGMNLERTWGAFRFNVYIFGGMIFTVIGALILYFVMGQNVLMGGLFSTYYINLSIFLAFAVCYPNMQVMLYFVIPIKMKWLALVYAALAAYSAVNSGWAGRVAIIASLLNFLIFFLSTRNYKAYSPHEYKRKRDFKRQVHQAKTNPRTGGVSKHKCAVCGRTEIDHPDLEFRFCSKCDGNYEYCQDHLFTHEHVKHK</sequence>
<keyword evidence="3 5" id="KW-1133">Transmembrane helix</keyword>
<feature type="transmembrane region" description="Helical" evidence="5">
    <location>
        <begin position="95"/>
        <end position="119"/>
    </location>
</feature>
<evidence type="ECO:0000256" key="5">
    <source>
        <dbReference type="SAM" id="Phobius"/>
    </source>
</evidence>
<keyword evidence="4 5" id="KW-0472">Membrane</keyword>
<name>A0ABT2TPK9_9FIRM</name>
<dbReference type="SUPFAM" id="SSF144091">
    <property type="entry name" value="Rhomboid-like"/>
    <property type="match status" value="1"/>
</dbReference>
<gene>
    <name evidence="6" type="ORF">OCV88_15110</name>
</gene>
<evidence type="ECO:0000256" key="4">
    <source>
        <dbReference type="ARBA" id="ARBA00023136"/>
    </source>
</evidence>
<evidence type="ECO:0000313" key="6">
    <source>
        <dbReference type="EMBL" id="MCU6763636.1"/>
    </source>
</evidence>
<organism evidence="6 7">
    <name type="scientific">Brotonthovivens ammoniilytica</name>
    <dbReference type="NCBI Taxonomy" id="2981725"/>
    <lineage>
        <taxon>Bacteria</taxon>
        <taxon>Bacillati</taxon>
        <taxon>Bacillota</taxon>
        <taxon>Clostridia</taxon>
        <taxon>Lachnospirales</taxon>
        <taxon>Lachnospiraceae</taxon>
        <taxon>Brotonthovivens</taxon>
    </lineage>
</organism>
<feature type="transmembrane region" description="Helical" evidence="5">
    <location>
        <begin position="154"/>
        <end position="176"/>
    </location>
</feature>
<reference evidence="6 7" key="1">
    <citation type="journal article" date="2021" name="ISME Commun">
        <title>Automated analysis of genomic sequences facilitates high-throughput and comprehensive description of bacteria.</title>
        <authorList>
            <person name="Hitch T.C.A."/>
        </authorList>
    </citation>
    <scope>NUCLEOTIDE SEQUENCE [LARGE SCALE GENOMIC DNA]</scope>
    <source>
        <strain evidence="6 7">Sanger_109</strain>
    </source>
</reference>
<feature type="transmembrane region" description="Helical" evidence="5">
    <location>
        <begin position="60"/>
        <end position="83"/>
    </location>
</feature>
<feature type="transmembrane region" description="Helical" evidence="5">
    <location>
        <begin position="182"/>
        <end position="200"/>
    </location>
</feature>
<dbReference type="RefSeq" id="WP_158426277.1">
    <property type="nucleotide sequence ID" value="NZ_JAOQJQ010000009.1"/>
</dbReference>
<comment type="caution">
    <text evidence="6">The sequence shown here is derived from an EMBL/GenBank/DDBJ whole genome shotgun (WGS) entry which is preliminary data.</text>
</comment>
<evidence type="ECO:0000256" key="2">
    <source>
        <dbReference type="ARBA" id="ARBA00022692"/>
    </source>
</evidence>
<dbReference type="InterPro" id="IPR035952">
    <property type="entry name" value="Rhomboid-like_sf"/>
</dbReference>
<protein>
    <submittedName>
        <fullName evidence="6">Derlin</fullName>
    </submittedName>
</protein>
<dbReference type="Proteomes" id="UP001652442">
    <property type="component" value="Unassembled WGS sequence"/>
</dbReference>
<dbReference type="Gene3D" id="1.20.1540.10">
    <property type="entry name" value="Rhomboid-like"/>
    <property type="match status" value="1"/>
</dbReference>
<evidence type="ECO:0000313" key="7">
    <source>
        <dbReference type="Proteomes" id="UP001652442"/>
    </source>
</evidence>
<proteinExistence type="predicted"/>
<keyword evidence="7" id="KW-1185">Reference proteome</keyword>
<evidence type="ECO:0000256" key="3">
    <source>
        <dbReference type="ARBA" id="ARBA00022989"/>
    </source>
</evidence>